<accession>A0A1K1QY07</accession>
<dbReference type="Proteomes" id="UP000182740">
    <property type="component" value="Unassembled WGS sequence"/>
</dbReference>
<name>A0A1K1QY07_9PSEU</name>
<keyword evidence="2" id="KW-1185">Reference proteome</keyword>
<evidence type="ECO:0000313" key="1">
    <source>
        <dbReference type="EMBL" id="SFW64198.1"/>
    </source>
</evidence>
<organism evidence="1 2">
    <name type="scientific">Amycolatopsis australiensis</name>
    <dbReference type="NCBI Taxonomy" id="546364"/>
    <lineage>
        <taxon>Bacteria</taxon>
        <taxon>Bacillati</taxon>
        <taxon>Actinomycetota</taxon>
        <taxon>Actinomycetes</taxon>
        <taxon>Pseudonocardiales</taxon>
        <taxon>Pseudonocardiaceae</taxon>
        <taxon>Amycolatopsis</taxon>
    </lineage>
</organism>
<evidence type="ECO:0000313" key="2">
    <source>
        <dbReference type="Proteomes" id="UP000182740"/>
    </source>
</evidence>
<gene>
    <name evidence="1" type="ORF">SAMN04489730_2328</name>
</gene>
<reference evidence="2" key="1">
    <citation type="submission" date="2016-11" db="EMBL/GenBank/DDBJ databases">
        <authorList>
            <person name="Varghese N."/>
            <person name="Submissions S."/>
        </authorList>
    </citation>
    <scope>NUCLEOTIDE SEQUENCE [LARGE SCALE GENOMIC DNA]</scope>
    <source>
        <strain evidence="2">DSM 44671</strain>
    </source>
</reference>
<dbReference type="RefSeq" id="WP_072476271.1">
    <property type="nucleotide sequence ID" value="NZ_FPJG01000006.1"/>
</dbReference>
<sequence>MREVWEKFDSELFFEFGFPYPGELSYGWRTGFLNTNELMRAIDGLVRRALPLTSEEAEISLLLSADVESARLFAEALRRYETDNSAEVWQYYISASISAAVADLSARFDLLAAAWADLGYPEEMSEVIYPESGVPSHLYVSAGSAALTRFMSGWQEKLSCRIANLRTFAN</sequence>
<dbReference type="AlphaFoldDB" id="A0A1K1QY07"/>
<dbReference type="OrthoDB" id="5190749at2"/>
<proteinExistence type="predicted"/>
<dbReference type="EMBL" id="FPJG01000006">
    <property type="protein sequence ID" value="SFW64198.1"/>
    <property type="molecule type" value="Genomic_DNA"/>
</dbReference>
<protein>
    <submittedName>
        <fullName evidence="1">Uncharacterized protein</fullName>
    </submittedName>
</protein>